<evidence type="ECO:0000313" key="2">
    <source>
        <dbReference type="Proteomes" id="UP001058974"/>
    </source>
</evidence>
<dbReference type="AlphaFoldDB" id="A0A9D4WS93"/>
<proteinExistence type="predicted"/>
<reference evidence="1 2" key="1">
    <citation type="journal article" date="2022" name="Nat. Genet.">
        <title>Improved pea reference genome and pan-genome highlight genomic features and evolutionary characteristics.</title>
        <authorList>
            <person name="Yang T."/>
            <person name="Liu R."/>
            <person name="Luo Y."/>
            <person name="Hu S."/>
            <person name="Wang D."/>
            <person name="Wang C."/>
            <person name="Pandey M.K."/>
            <person name="Ge S."/>
            <person name="Xu Q."/>
            <person name="Li N."/>
            <person name="Li G."/>
            <person name="Huang Y."/>
            <person name="Saxena R.K."/>
            <person name="Ji Y."/>
            <person name="Li M."/>
            <person name="Yan X."/>
            <person name="He Y."/>
            <person name="Liu Y."/>
            <person name="Wang X."/>
            <person name="Xiang C."/>
            <person name="Varshney R.K."/>
            <person name="Ding H."/>
            <person name="Gao S."/>
            <person name="Zong X."/>
        </authorList>
    </citation>
    <scope>NUCLEOTIDE SEQUENCE [LARGE SCALE GENOMIC DNA]</scope>
    <source>
        <strain evidence="1 2">cv. Zhongwan 6</strain>
    </source>
</reference>
<keyword evidence="2" id="KW-1185">Reference proteome</keyword>
<dbReference type="Proteomes" id="UP001058974">
    <property type="component" value="Chromosome 5"/>
</dbReference>
<protein>
    <submittedName>
        <fullName evidence="1">Uncharacterized protein</fullName>
    </submittedName>
</protein>
<name>A0A9D4WS93_PEA</name>
<sequence>MPISRKRLDNEVFDNGQWLPAWSITEQFQLGLLPKDLVVVTSGNWLEFHAGMLFLGQEMWPKVETDELLPTVYKNGLGRPRKVRIREYGEDGDRRRRLGVAYKCTKYDKFGHNALSCKSLTQDFNALKRKKNVDVRPDVQANVQPDVNVDVKPDVHGYVQPDVHGDMQPDASQADNKVDIDNNVATSQASSCVVDTRFSLVFDTRIFIGLLHPHIGKLSPLELPIDDVLLPPMFSNPWKMIIDELGTCMQDEAMESSTVE</sequence>
<comment type="caution">
    <text evidence="1">The sequence shown here is derived from an EMBL/GenBank/DDBJ whole genome shotgun (WGS) entry which is preliminary data.</text>
</comment>
<dbReference type="Gramene" id="Psat05G0412500-T1">
    <property type="protein sequence ID" value="KAI5408164.1"/>
    <property type="gene ID" value="KIW84_054125"/>
</dbReference>
<accession>A0A9D4WS93</accession>
<evidence type="ECO:0000313" key="1">
    <source>
        <dbReference type="EMBL" id="KAI5408164.1"/>
    </source>
</evidence>
<organism evidence="1 2">
    <name type="scientific">Pisum sativum</name>
    <name type="common">Garden pea</name>
    <name type="synonym">Lathyrus oleraceus</name>
    <dbReference type="NCBI Taxonomy" id="3888"/>
    <lineage>
        <taxon>Eukaryota</taxon>
        <taxon>Viridiplantae</taxon>
        <taxon>Streptophyta</taxon>
        <taxon>Embryophyta</taxon>
        <taxon>Tracheophyta</taxon>
        <taxon>Spermatophyta</taxon>
        <taxon>Magnoliopsida</taxon>
        <taxon>eudicotyledons</taxon>
        <taxon>Gunneridae</taxon>
        <taxon>Pentapetalae</taxon>
        <taxon>rosids</taxon>
        <taxon>fabids</taxon>
        <taxon>Fabales</taxon>
        <taxon>Fabaceae</taxon>
        <taxon>Papilionoideae</taxon>
        <taxon>50 kb inversion clade</taxon>
        <taxon>NPAAA clade</taxon>
        <taxon>Hologalegina</taxon>
        <taxon>IRL clade</taxon>
        <taxon>Fabeae</taxon>
        <taxon>Lathyrus</taxon>
    </lineage>
</organism>
<dbReference type="EMBL" id="JAMSHJ010000005">
    <property type="protein sequence ID" value="KAI5408164.1"/>
    <property type="molecule type" value="Genomic_DNA"/>
</dbReference>
<gene>
    <name evidence="1" type="ORF">KIW84_054125</name>
</gene>